<feature type="compositionally biased region" description="Basic and acidic residues" evidence="1">
    <location>
        <begin position="189"/>
        <end position="200"/>
    </location>
</feature>
<dbReference type="PANTHER" id="PTHR34379">
    <property type="entry name" value="OS07G0553800 PROTEIN"/>
    <property type="match status" value="1"/>
</dbReference>
<feature type="region of interest" description="Disordered" evidence="1">
    <location>
        <begin position="179"/>
        <end position="221"/>
    </location>
</feature>
<feature type="compositionally biased region" description="Pro residues" evidence="1">
    <location>
        <begin position="201"/>
        <end position="211"/>
    </location>
</feature>
<evidence type="ECO:0000256" key="1">
    <source>
        <dbReference type="SAM" id="MobiDB-lite"/>
    </source>
</evidence>
<accession>A0A9R1UK15</accession>
<evidence type="ECO:0000256" key="2">
    <source>
        <dbReference type="SAM" id="Phobius"/>
    </source>
</evidence>
<feature type="region of interest" description="Disordered" evidence="1">
    <location>
        <begin position="87"/>
        <end position="111"/>
    </location>
</feature>
<feature type="compositionally biased region" description="Low complexity" evidence="1">
    <location>
        <begin position="179"/>
        <end position="188"/>
    </location>
</feature>
<organism evidence="3 4">
    <name type="scientific">Lactuca sativa</name>
    <name type="common">Garden lettuce</name>
    <dbReference type="NCBI Taxonomy" id="4236"/>
    <lineage>
        <taxon>Eukaryota</taxon>
        <taxon>Viridiplantae</taxon>
        <taxon>Streptophyta</taxon>
        <taxon>Embryophyta</taxon>
        <taxon>Tracheophyta</taxon>
        <taxon>Spermatophyta</taxon>
        <taxon>Magnoliopsida</taxon>
        <taxon>eudicotyledons</taxon>
        <taxon>Gunneridae</taxon>
        <taxon>Pentapetalae</taxon>
        <taxon>asterids</taxon>
        <taxon>campanulids</taxon>
        <taxon>Asterales</taxon>
        <taxon>Asteraceae</taxon>
        <taxon>Cichorioideae</taxon>
        <taxon>Cichorieae</taxon>
        <taxon>Lactucinae</taxon>
        <taxon>Lactuca</taxon>
    </lineage>
</organism>
<comment type="caution">
    <text evidence="3">The sequence shown here is derived from an EMBL/GenBank/DDBJ whole genome shotgun (WGS) entry which is preliminary data.</text>
</comment>
<sequence length="262" mass="28714">MMDDHGSKRKKKKKRGKSLIFKNFFKPATPGDDPSSGSGRKALASDDNLIYCDVSGNCVDPDIKKSSSSRMSRIFKAVLFDTAVKKKIHGNDSSETPNESQSSSPVRDDKIEDIQKIQKIEKIDDSINVKKSDVMKIDKIEKNNGNPINEIEKNSNSEVDRSIQLPLPSKPVETLVPLSTTTTDSQTLTERKVNAIDKKPPLPSNPRPSAKPIPAEESKQVTSNNPPLFILVGFLVVVVVLWKIFAAITGGSSDVTIVGDEL</sequence>
<evidence type="ECO:0000313" key="3">
    <source>
        <dbReference type="EMBL" id="KAJ0188900.1"/>
    </source>
</evidence>
<keyword evidence="2" id="KW-0472">Membrane</keyword>
<feature type="compositionally biased region" description="Basic residues" evidence="1">
    <location>
        <begin position="7"/>
        <end position="17"/>
    </location>
</feature>
<dbReference type="Proteomes" id="UP000235145">
    <property type="component" value="Unassembled WGS sequence"/>
</dbReference>
<dbReference type="AlphaFoldDB" id="A0A9R1UK15"/>
<dbReference type="EMBL" id="NBSK02000009">
    <property type="protein sequence ID" value="KAJ0188900.1"/>
    <property type="molecule type" value="Genomic_DNA"/>
</dbReference>
<proteinExistence type="predicted"/>
<feature type="transmembrane region" description="Helical" evidence="2">
    <location>
        <begin position="228"/>
        <end position="248"/>
    </location>
</feature>
<dbReference type="InterPro" id="IPR040411">
    <property type="entry name" value="At5g23160-like"/>
</dbReference>
<reference evidence="3 4" key="1">
    <citation type="journal article" date="2017" name="Nat. Commun.">
        <title>Genome assembly with in vitro proximity ligation data and whole-genome triplication in lettuce.</title>
        <authorList>
            <person name="Reyes-Chin-Wo S."/>
            <person name="Wang Z."/>
            <person name="Yang X."/>
            <person name="Kozik A."/>
            <person name="Arikit S."/>
            <person name="Song C."/>
            <person name="Xia L."/>
            <person name="Froenicke L."/>
            <person name="Lavelle D.O."/>
            <person name="Truco M.J."/>
            <person name="Xia R."/>
            <person name="Zhu S."/>
            <person name="Xu C."/>
            <person name="Xu H."/>
            <person name="Xu X."/>
            <person name="Cox K."/>
            <person name="Korf I."/>
            <person name="Meyers B.C."/>
            <person name="Michelmore R.W."/>
        </authorList>
    </citation>
    <scope>NUCLEOTIDE SEQUENCE [LARGE SCALE GENOMIC DNA]</scope>
    <source>
        <strain evidence="4">cv. Salinas</strain>
        <tissue evidence="3">Seedlings</tissue>
    </source>
</reference>
<name>A0A9R1UK15_LACSA</name>
<keyword evidence="2" id="KW-0812">Transmembrane</keyword>
<feature type="region of interest" description="Disordered" evidence="1">
    <location>
        <begin position="1"/>
        <end position="41"/>
    </location>
</feature>
<keyword evidence="4" id="KW-1185">Reference proteome</keyword>
<dbReference type="PANTHER" id="PTHR34379:SF6">
    <property type="entry name" value="PROTEIN 3F"/>
    <property type="match status" value="1"/>
</dbReference>
<gene>
    <name evidence="3" type="ORF">LSAT_V11C900494500</name>
</gene>
<keyword evidence="2" id="KW-1133">Transmembrane helix</keyword>
<feature type="compositionally biased region" description="Low complexity" evidence="1">
    <location>
        <begin position="93"/>
        <end position="105"/>
    </location>
</feature>
<evidence type="ECO:0000313" key="4">
    <source>
        <dbReference type="Proteomes" id="UP000235145"/>
    </source>
</evidence>
<protein>
    <submittedName>
        <fullName evidence="3">Uncharacterized protein</fullName>
    </submittedName>
</protein>